<dbReference type="Pfam" id="PF04820">
    <property type="entry name" value="Trp_halogenase"/>
    <property type="match status" value="1"/>
</dbReference>
<dbReference type="PANTHER" id="PTHR43747:SF4">
    <property type="entry name" value="FLAVIN-DEPENDENT TRYPTOPHAN HALOGENASE"/>
    <property type="match status" value="1"/>
</dbReference>
<keyword evidence="2" id="KW-1185">Reference proteome</keyword>
<evidence type="ECO:0000313" key="1">
    <source>
        <dbReference type="EMBL" id="NIJ22886.1"/>
    </source>
</evidence>
<dbReference type="InterPro" id="IPR050816">
    <property type="entry name" value="Flavin-dep_Halogenase_NPB"/>
</dbReference>
<dbReference type="Gene3D" id="3.50.50.60">
    <property type="entry name" value="FAD/NAD(P)-binding domain"/>
    <property type="match status" value="1"/>
</dbReference>
<dbReference type="InterPro" id="IPR033856">
    <property type="entry name" value="Trp_halogen"/>
</dbReference>
<dbReference type="PIRSF" id="PIRSF011396">
    <property type="entry name" value="Trp_halogenase"/>
    <property type="match status" value="1"/>
</dbReference>
<accession>A0ABX0U0R7</accession>
<comment type="caution">
    <text evidence="1">The sequence shown here is derived from an EMBL/GenBank/DDBJ whole genome shotgun (WGS) entry which is preliminary data.</text>
</comment>
<dbReference type="Proteomes" id="UP000788153">
    <property type="component" value="Unassembled WGS sequence"/>
</dbReference>
<sequence length="518" mass="57468">MTADHAPIRDVVIVGGGTAGWMLAAAASRYLNDGQRRITLIESEAIGTIGVGEATIPPILNFNEFLGIDEAEFVAATGASFKLGIEFVGWGGEDERYLHPFGRLGRDLHGVDFHHFWRKFRDHPDTGAITDYSMSAAAAAANRFAPPAADPRNPLAHLAYAYHFDAGRYARFLRDYAEARGVVRVEGRIAAVDRDTPRGHVAAVTLDDGRRIDGELFVDCSGFRSMLLGDAMGSAFTDWSHWLPCDRAWAVPCARTAPLVPYTRSTARPAGWQWRIPLQHRTGNGHVYASAFMDDQAALDLLLANLDAPADAEPRQVSFKAGRREELWRGNVVGLGLAGGFLEPLESTSIHLIQHGIQLLFALFPDRSFADIERREYNRLMTSQFDAIRDFIILHYHATQRSGEPFWDHVRTMDIPDTLANKIALFREKGRVFRYDDELFAVPSWVAVLIGQGIVPRGYDPVADSLADDRVLDMMAQHRRAYADMAAQLPDHAAYIERLIAPSPPRDGRIVSAVRARG</sequence>
<evidence type="ECO:0000313" key="2">
    <source>
        <dbReference type="Proteomes" id="UP000788153"/>
    </source>
</evidence>
<dbReference type="RefSeq" id="WP_140048081.1">
    <property type="nucleotide sequence ID" value="NZ_BAAAEV010000001.1"/>
</dbReference>
<dbReference type="EC" id="1.14.19.9" evidence="1"/>
<dbReference type="InterPro" id="IPR006905">
    <property type="entry name" value="Flavin_halogenase"/>
</dbReference>
<proteinExistence type="predicted"/>
<dbReference type="InterPro" id="IPR036188">
    <property type="entry name" value="FAD/NAD-bd_sf"/>
</dbReference>
<dbReference type="PANTHER" id="PTHR43747">
    <property type="entry name" value="FAD-BINDING PROTEIN"/>
    <property type="match status" value="1"/>
</dbReference>
<dbReference type="SUPFAM" id="SSF51905">
    <property type="entry name" value="FAD/NAD(P)-binding domain"/>
    <property type="match status" value="1"/>
</dbReference>
<gene>
    <name evidence="1" type="ORF">FHT01_000428</name>
</gene>
<dbReference type="GO" id="GO:0016491">
    <property type="term" value="F:oxidoreductase activity"/>
    <property type="evidence" value="ECO:0007669"/>
    <property type="project" value="UniProtKB-KW"/>
</dbReference>
<organism evidence="1 2">
    <name type="scientific">Sphingomonas japonica</name>
    <dbReference type="NCBI Taxonomy" id="511662"/>
    <lineage>
        <taxon>Bacteria</taxon>
        <taxon>Pseudomonadati</taxon>
        <taxon>Pseudomonadota</taxon>
        <taxon>Alphaproteobacteria</taxon>
        <taxon>Sphingomonadales</taxon>
        <taxon>Sphingomonadaceae</taxon>
        <taxon>Sphingomonas</taxon>
    </lineage>
</organism>
<name>A0ABX0U0R7_9SPHN</name>
<protein>
    <submittedName>
        <fullName evidence="1">Tryptophan halogenase</fullName>
        <ecNumber evidence="1">1.14.19.9</ecNumber>
    </submittedName>
</protein>
<keyword evidence="1" id="KW-0560">Oxidoreductase</keyword>
<dbReference type="EMBL" id="JAASQP010000001">
    <property type="protein sequence ID" value="NIJ22886.1"/>
    <property type="molecule type" value="Genomic_DNA"/>
</dbReference>
<reference evidence="1 2" key="1">
    <citation type="submission" date="2020-03" db="EMBL/GenBank/DDBJ databases">
        <title>Genomic Encyclopedia of Type Strains, Phase IV (KMG-IV): sequencing the most valuable type-strain genomes for metagenomic binning, comparative biology and taxonomic classification.</title>
        <authorList>
            <person name="Goeker M."/>
        </authorList>
    </citation>
    <scope>NUCLEOTIDE SEQUENCE [LARGE SCALE GENOMIC DNA]</scope>
    <source>
        <strain evidence="1 2">DSM 22753</strain>
    </source>
</reference>